<keyword evidence="8" id="KW-0472">Membrane</keyword>
<dbReference type="EMBL" id="BFAA01004692">
    <property type="protein sequence ID" value="GCB70297.1"/>
    <property type="molecule type" value="Genomic_DNA"/>
</dbReference>
<dbReference type="SMART" id="SM00082">
    <property type="entry name" value="LRRCT"/>
    <property type="match status" value="1"/>
</dbReference>
<keyword evidence="4" id="KW-1015">Disulfide bond</keyword>
<keyword evidence="2" id="KW-0732">Signal</keyword>
<dbReference type="FunFam" id="2.60.40.10:FF:000744">
    <property type="entry name" value="Leucine rich repeat, Ig-like and transmembrane domains 1"/>
    <property type="match status" value="1"/>
</dbReference>
<dbReference type="InterPro" id="IPR003598">
    <property type="entry name" value="Ig_sub2"/>
</dbReference>
<dbReference type="InterPro" id="IPR013783">
    <property type="entry name" value="Ig-like_fold"/>
</dbReference>
<feature type="compositionally biased region" description="Basic and acidic residues" evidence="7">
    <location>
        <begin position="619"/>
        <end position="629"/>
    </location>
</feature>
<organism evidence="11 12">
    <name type="scientific">Scyliorhinus torazame</name>
    <name type="common">Cloudy catshark</name>
    <name type="synonym">Catulus torazame</name>
    <dbReference type="NCBI Taxonomy" id="75743"/>
    <lineage>
        <taxon>Eukaryota</taxon>
        <taxon>Metazoa</taxon>
        <taxon>Chordata</taxon>
        <taxon>Craniata</taxon>
        <taxon>Vertebrata</taxon>
        <taxon>Chondrichthyes</taxon>
        <taxon>Elasmobranchii</taxon>
        <taxon>Galeomorphii</taxon>
        <taxon>Galeoidea</taxon>
        <taxon>Carcharhiniformes</taxon>
        <taxon>Scyliorhinidae</taxon>
        <taxon>Scyliorhinus</taxon>
    </lineage>
</organism>
<evidence type="ECO:0000256" key="7">
    <source>
        <dbReference type="SAM" id="MobiDB-lite"/>
    </source>
</evidence>
<keyword evidence="6" id="KW-0393">Immunoglobulin domain</keyword>
<dbReference type="SUPFAM" id="SSF49265">
    <property type="entry name" value="Fibronectin type III"/>
    <property type="match status" value="1"/>
</dbReference>
<dbReference type="OrthoDB" id="9229163at2759"/>
<dbReference type="PROSITE" id="PS51450">
    <property type="entry name" value="LRR"/>
    <property type="match status" value="1"/>
</dbReference>
<dbReference type="PANTHER" id="PTHR45842">
    <property type="entry name" value="SYNAPTIC ADHESION-LIKE MOLECULE SALM"/>
    <property type="match status" value="1"/>
</dbReference>
<dbReference type="InterPro" id="IPR003591">
    <property type="entry name" value="Leu-rich_rpt_typical-subtyp"/>
</dbReference>
<dbReference type="PANTHER" id="PTHR45842:SF9">
    <property type="entry name" value="LEUCINE-RICH REPEAT, IMMUNOGLOBULIN-LIKE DOMAIN AND TRANSMEMBRANE DOMAIN-CONTAINING PROTEIN 1"/>
    <property type="match status" value="1"/>
</dbReference>
<dbReference type="SMART" id="SM00369">
    <property type="entry name" value="LRR_TYP"/>
    <property type="match status" value="4"/>
</dbReference>
<reference evidence="11 12" key="1">
    <citation type="journal article" date="2018" name="Nat. Ecol. Evol.">
        <title>Shark genomes provide insights into elasmobranch evolution and the origin of vertebrates.</title>
        <authorList>
            <person name="Hara Y"/>
            <person name="Yamaguchi K"/>
            <person name="Onimaru K"/>
            <person name="Kadota M"/>
            <person name="Koyanagi M"/>
            <person name="Keeley SD"/>
            <person name="Tatsumi K"/>
            <person name="Tanaka K"/>
            <person name="Motone F"/>
            <person name="Kageyama Y"/>
            <person name="Nozu R"/>
            <person name="Adachi N"/>
            <person name="Nishimura O"/>
            <person name="Nakagawa R"/>
            <person name="Tanegashima C"/>
            <person name="Kiyatake I"/>
            <person name="Matsumoto R"/>
            <person name="Murakumo K"/>
            <person name="Nishida K"/>
            <person name="Terakita A"/>
            <person name="Kuratani S"/>
            <person name="Sato K"/>
            <person name="Hyodo S Kuraku.S."/>
        </authorList>
    </citation>
    <scope>NUCLEOTIDE SEQUENCE [LARGE SCALE GENOMIC DNA]</scope>
</reference>
<dbReference type="InterPro" id="IPR036116">
    <property type="entry name" value="FN3_sf"/>
</dbReference>
<dbReference type="SMART" id="SM00408">
    <property type="entry name" value="IGc2"/>
    <property type="match status" value="1"/>
</dbReference>
<evidence type="ECO:0000313" key="11">
    <source>
        <dbReference type="EMBL" id="GCB70297.1"/>
    </source>
</evidence>
<dbReference type="STRING" id="75743.A0A401PAZ7"/>
<evidence type="ECO:0000256" key="4">
    <source>
        <dbReference type="ARBA" id="ARBA00023157"/>
    </source>
</evidence>
<dbReference type="InterPro" id="IPR007110">
    <property type="entry name" value="Ig-like_dom"/>
</dbReference>
<dbReference type="CDD" id="cd00063">
    <property type="entry name" value="FN3"/>
    <property type="match status" value="1"/>
</dbReference>
<dbReference type="SMART" id="SM00409">
    <property type="entry name" value="IG"/>
    <property type="match status" value="1"/>
</dbReference>
<evidence type="ECO:0000256" key="8">
    <source>
        <dbReference type="SAM" id="Phobius"/>
    </source>
</evidence>
<keyword evidence="12" id="KW-1185">Reference proteome</keyword>
<accession>A0A401PAZ7</accession>
<keyword evidence="3" id="KW-0677">Repeat</keyword>
<keyword evidence="8" id="KW-1133">Transmembrane helix</keyword>
<dbReference type="PROSITE" id="PS50853">
    <property type="entry name" value="FN3"/>
    <property type="match status" value="1"/>
</dbReference>
<dbReference type="InterPro" id="IPR003961">
    <property type="entry name" value="FN3_dom"/>
</dbReference>
<proteinExistence type="predicted"/>
<evidence type="ECO:0000259" key="10">
    <source>
        <dbReference type="PROSITE" id="PS50853"/>
    </source>
</evidence>
<evidence type="ECO:0000259" key="9">
    <source>
        <dbReference type="PROSITE" id="PS50835"/>
    </source>
</evidence>
<evidence type="ECO:0000256" key="6">
    <source>
        <dbReference type="ARBA" id="ARBA00023319"/>
    </source>
</evidence>
<dbReference type="PROSITE" id="PS50835">
    <property type="entry name" value="IG_LIKE"/>
    <property type="match status" value="1"/>
</dbReference>
<dbReference type="InterPro" id="IPR013098">
    <property type="entry name" value="Ig_I-set"/>
</dbReference>
<keyword evidence="1" id="KW-0433">Leucine-rich repeat</keyword>
<evidence type="ECO:0000256" key="2">
    <source>
        <dbReference type="ARBA" id="ARBA00022729"/>
    </source>
</evidence>
<evidence type="ECO:0000313" key="12">
    <source>
        <dbReference type="Proteomes" id="UP000288216"/>
    </source>
</evidence>
<keyword evidence="8" id="KW-0812">Transmembrane</keyword>
<dbReference type="Pfam" id="PF13855">
    <property type="entry name" value="LRR_8"/>
    <property type="match status" value="1"/>
</dbReference>
<protein>
    <recommendedName>
        <fullName evidence="13">Ig-like domain-containing protein</fullName>
    </recommendedName>
</protein>
<gene>
    <name evidence="11" type="ORF">scyTo_0010745</name>
</gene>
<dbReference type="Gene3D" id="2.60.40.10">
    <property type="entry name" value="Immunoglobulins"/>
    <property type="match status" value="2"/>
</dbReference>
<evidence type="ECO:0000256" key="3">
    <source>
        <dbReference type="ARBA" id="ARBA00022737"/>
    </source>
</evidence>
<dbReference type="Pfam" id="PF07679">
    <property type="entry name" value="I-set"/>
    <property type="match status" value="1"/>
</dbReference>
<dbReference type="Gene3D" id="3.80.10.10">
    <property type="entry name" value="Ribonuclease Inhibitor"/>
    <property type="match status" value="2"/>
</dbReference>
<dbReference type="GO" id="GO:0005789">
    <property type="term" value="C:endoplasmic reticulum membrane"/>
    <property type="evidence" value="ECO:0007669"/>
    <property type="project" value="TreeGrafter"/>
</dbReference>
<dbReference type="InterPro" id="IPR000483">
    <property type="entry name" value="Cys-rich_flank_reg_C"/>
</dbReference>
<evidence type="ECO:0000256" key="1">
    <source>
        <dbReference type="ARBA" id="ARBA00022614"/>
    </source>
</evidence>
<dbReference type="Proteomes" id="UP000288216">
    <property type="component" value="Unassembled WGS sequence"/>
</dbReference>
<feature type="compositionally biased region" description="Polar residues" evidence="7">
    <location>
        <begin position="645"/>
        <end position="655"/>
    </location>
</feature>
<dbReference type="InterPro" id="IPR036179">
    <property type="entry name" value="Ig-like_dom_sf"/>
</dbReference>
<dbReference type="OMA" id="IAFPWES"/>
<sequence>MCIGCPALTFCFCPSQCTCTFQSHSEELKARTVLCNNPEMTLIPNDVPAETLKLVIEKTSVRQVSVRAFPAAPGLECLWLSCNSISSFDGKSLRGLTALRELRLDGNALSAFPWEALSYLPQLWLLDLHGNILQSLPNRAAAYIRNITYLDLSDNKLTTLSDKAISQWLIAPKVVNTTSTTTNSNLIIGLHNNPWECDCSLSELVRFVTRHNPTVALMNPGLMCSAPESLSGSPFSSIELKECQSPTIRVAEAEVTTAAGRSVSLHCAAAGVPIPNISWMRLDNDLQNGTVTLDNSNERLKWSTFSLSAVSYQDSGKYLCRANNLMGASDASISLLVVNPVLALVPIKSTSKRMCISKMRKQKATVYNRKLMARYASTLTTTISQTESPRRSYAVGRTDYFPMHNQQIKPNEDASEIVSQNMNAPEVSGLLEKRRSADDPNNITFSPYSTQPELDCLVRTVRVIGGTYHSVSLAWRSPKATNITIFSILYTTFGERDMRRINVGPGKTKITIDGLMPQTKYIVCICVKGLMPRKEQCVIFSTDEVANASGTQKLINAVVITVACVIVVPLTLIVCGGALKRRCRKFLNKPPEEGFQNDSYVTFESLSTGPKPSATEGEYLTRHNKDESNRLLSPRSSIDSEEATNSEAQQNEYFC</sequence>
<name>A0A401PAZ7_SCYTO</name>
<dbReference type="SUPFAM" id="SSF52058">
    <property type="entry name" value="L domain-like"/>
    <property type="match status" value="1"/>
</dbReference>
<feature type="region of interest" description="Disordered" evidence="7">
    <location>
        <begin position="606"/>
        <end position="655"/>
    </location>
</feature>
<dbReference type="AlphaFoldDB" id="A0A401PAZ7"/>
<dbReference type="SUPFAM" id="SSF48726">
    <property type="entry name" value="Immunoglobulin"/>
    <property type="match status" value="1"/>
</dbReference>
<dbReference type="InterPro" id="IPR050467">
    <property type="entry name" value="LRFN"/>
</dbReference>
<evidence type="ECO:0000256" key="5">
    <source>
        <dbReference type="ARBA" id="ARBA00023180"/>
    </source>
</evidence>
<dbReference type="InterPro" id="IPR001611">
    <property type="entry name" value="Leu-rich_rpt"/>
</dbReference>
<dbReference type="InterPro" id="IPR032675">
    <property type="entry name" value="LRR_dom_sf"/>
</dbReference>
<keyword evidence="5" id="KW-0325">Glycoprotein</keyword>
<feature type="transmembrane region" description="Helical" evidence="8">
    <location>
        <begin position="554"/>
        <end position="579"/>
    </location>
</feature>
<feature type="domain" description="Ig-like" evidence="9">
    <location>
        <begin position="246"/>
        <end position="334"/>
    </location>
</feature>
<dbReference type="InterPro" id="IPR003599">
    <property type="entry name" value="Ig_sub"/>
</dbReference>
<evidence type="ECO:0008006" key="13">
    <source>
        <dbReference type="Google" id="ProtNLM"/>
    </source>
</evidence>
<dbReference type="Pfam" id="PF00560">
    <property type="entry name" value="LRR_1"/>
    <property type="match status" value="1"/>
</dbReference>
<comment type="caution">
    <text evidence="11">The sequence shown here is derived from an EMBL/GenBank/DDBJ whole genome shotgun (WGS) entry which is preliminary data.</text>
</comment>
<feature type="domain" description="Fibronectin type-III" evidence="10">
    <location>
        <begin position="457"/>
        <end position="545"/>
    </location>
</feature>